<gene>
    <name evidence="2" type="ORF">OG308_26635</name>
</gene>
<evidence type="ECO:0000313" key="2">
    <source>
        <dbReference type="EMBL" id="WTY34860.1"/>
    </source>
</evidence>
<dbReference type="PANTHER" id="PTHR36933:SF1">
    <property type="entry name" value="SLL0788 PROTEIN"/>
    <property type="match status" value="1"/>
</dbReference>
<dbReference type="InterPro" id="IPR005183">
    <property type="entry name" value="DUF305_CopM-like"/>
</dbReference>
<evidence type="ECO:0000313" key="3">
    <source>
        <dbReference type="Proteomes" id="UP001621418"/>
    </source>
</evidence>
<dbReference type="Proteomes" id="UP001621418">
    <property type="component" value="Chromosome"/>
</dbReference>
<dbReference type="EMBL" id="CP109527">
    <property type="protein sequence ID" value="WTY34860.1"/>
    <property type="molecule type" value="Genomic_DNA"/>
</dbReference>
<dbReference type="Pfam" id="PF03713">
    <property type="entry name" value="DUF305"/>
    <property type="match status" value="1"/>
</dbReference>
<reference evidence="2 3" key="1">
    <citation type="submission" date="2022-10" db="EMBL/GenBank/DDBJ databases">
        <title>The complete genomes of actinobacterial strains from the NBC collection.</title>
        <authorList>
            <person name="Joergensen T.S."/>
            <person name="Alvarez Arevalo M."/>
            <person name="Sterndorff E.B."/>
            <person name="Faurdal D."/>
            <person name="Vuksanovic O."/>
            <person name="Mourched A.-S."/>
            <person name="Charusanti P."/>
            <person name="Shaw S."/>
            <person name="Blin K."/>
            <person name="Weber T."/>
        </authorList>
    </citation>
    <scope>NUCLEOTIDE SEQUENCE [LARGE SCALE GENOMIC DNA]</scope>
    <source>
        <strain evidence="2 3">NBC_01413</strain>
    </source>
</reference>
<dbReference type="Gene3D" id="1.20.1260.10">
    <property type="match status" value="1"/>
</dbReference>
<evidence type="ECO:0000259" key="1">
    <source>
        <dbReference type="Pfam" id="PF03713"/>
    </source>
</evidence>
<dbReference type="InterPro" id="IPR012347">
    <property type="entry name" value="Ferritin-like"/>
</dbReference>
<keyword evidence="3" id="KW-1185">Reference proteome</keyword>
<dbReference type="PANTHER" id="PTHR36933">
    <property type="entry name" value="SLL0788 PROTEIN"/>
    <property type="match status" value="1"/>
</dbReference>
<name>A0ABZ1N4P8_9NOCA</name>
<dbReference type="GeneID" id="91377713"/>
<dbReference type="RefSeq" id="WP_328663751.1">
    <property type="nucleotide sequence ID" value="NZ_CP108014.1"/>
</dbReference>
<sequence length="208" mass="21933">MTVGRVIRLAFAGAAALFLLALGAALRPLFVTETATPAPVLTTTELGFVQDMTAHHQQALIITERLDPAADPTVRRLADQIADTQRVEIGTLLGWTQLAGAAPTADVPMSWMARTHHHSTTGPATMPGMATTADLDTLAAARAADAETLFLQLMYRHHAGGITMARAADTLLASGPVKQAARAMAQSQSQELGYLGMLLDLRGARPTS</sequence>
<protein>
    <submittedName>
        <fullName evidence="2">DUF305 domain-containing protein</fullName>
    </submittedName>
</protein>
<feature type="domain" description="DUF305" evidence="1">
    <location>
        <begin position="46"/>
        <end position="195"/>
    </location>
</feature>
<accession>A0ABZ1N4P8</accession>
<proteinExistence type="predicted"/>
<organism evidence="2 3">
    <name type="scientific">Nocardia salmonicida</name>
    <dbReference type="NCBI Taxonomy" id="53431"/>
    <lineage>
        <taxon>Bacteria</taxon>
        <taxon>Bacillati</taxon>
        <taxon>Actinomycetota</taxon>
        <taxon>Actinomycetes</taxon>
        <taxon>Mycobacteriales</taxon>
        <taxon>Nocardiaceae</taxon>
        <taxon>Nocardia</taxon>
    </lineage>
</organism>